<keyword evidence="1" id="KW-0812">Transmembrane</keyword>
<organism evidence="2 3">
    <name type="scientific">Tenacibaculum soleae</name>
    <dbReference type="NCBI Taxonomy" id="447689"/>
    <lineage>
        <taxon>Bacteria</taxon>
        <taxon>Pseudomonadati</taxon>
        <taxon>Bacteroidota</taxon>
        <taxon>Flavobacteriia</taxon>
        <taxon>Flavobacteriales</taxon>
        <taxon>Flavobacteriaceae</taxon>
        <taxon>Tenacibaculum</taxon>
    </lineage>
</organism>
<keyword evidence="1" id="KW-0472">Membrane</keyword>
<evidence type="ECO:0000313" key="2">
    <source>
        <dbReference type="EMBL" id="OCK44080.1"/>
    </source>
</evidence>
<proteinExistence type="predicted"/>
<dbReference type="RefSeq" id="WP_068703110.1">
    <property type="nucleotide sequence ID" value="NZ_JAUOSG010000012.1"/>
</dbReference>
<dbReference type="OrthoDB" id="1449623at2"/>
<feature type="transmembrane region" description="Helical" evidence="1">
    <location>
        <begin position="62"/>
        <end position="79"/>
    </location>
</feature>
<gene>
    <name evidence="2" type="ORF">BA195_05160</name>
</gene>
<evidence type="ECO:0000313" key="3">
    <source>
        <dbReference type="Proteomes" id="UP000093186"/>
    </source>
</evidence>
<accession>A0A1B9Y2R0</accession>
<dbReference type="EMBL" id="MAKX01000001">
    <property type="protein sequence ID" value="OCK44080.1"/>
    <property type="molecule type" value="Genomic_DNA"/>
</dbReference>
<sequence>MNLKKTTDQLNKNIEEETEFVNKISLLKYILVYVPLLFSMFAATNFIGSLVFESVVFDWRRILIQAVFFSIFFRVFHGVRKLWNDGWKK</sequence>
<dbReference type="STRING" id="447689.BA195_05160"/>
<reference evidence="2 3" key="1">
    <citation type="submission" date="2016-06" db="EMBL/GenBank/DDBJ databases">
        <title>Draft Genome Sequence of Tenacibaculum soleae UCD-KL19.</title>
        <authorList>
            <person name="Eisen J.A."/>
            <person name="Coil D.A."/>
            <person name="Lujan K.M."/>
        </authorList>
    </citation>
    <scope>NUCLEOTIDE SEQUENCE [LARGE SCALE GENOMIC DNA]</scope>
    <source>
        <strain evidence="2 3">UCD-KL19</strain>
    </source>
</reference>
<protein>
    <submittedName>
        <fullName evidence="2">Uncharacterized protein</fullName>
    </submittedName>
</protein>
<feature type="transmembrane region" description="Helical" evidence="1">
    <location>
        <begin position="30"/>
        <end position="50"/>
    </location>
</feature>
<evidence type="ECO:0000256" key="1">
    <source>
        <dbReference type="SAM" id="Phobius"/>
    </source>
</evidence>
<name>A0A1B9Y2R0_9FLAO</name>
<comment type="caution">
    <text evidence="2">The sequence shown here is derived from an EMBL/GenBank/DDBJ whole genome shotgun (WGS) entry which is preliminary data.</text>
</comment>
<dbReference type="AlphaFoldDB" id="A0A1B9Y2R0"/>
<keyword evidence="3" id="KW-1185">Reference proteome</keyword>
<keyword evidence="1" id="KW-1133">Transmembrane helix</keyword>
<dbReference type="Proteomes" id="UP000093186">
    <property type="component" value="Unassembled WGS sequence"/>
</dbReference>